<dbReference type="Proteomes" id="UP000827232">
    <property type="component" value="Segment"/>
</dbReference>
<organism evidence="1 2">
    <name type="scientific">Halorubrum tailed virus 25</name>
    <dbReference type="NCBI Taxonomy" id="2878006"/>
    <lineage>
        <taxon>Viruses</taxon>
        <taxon>Duplodnaviria</taxon>
        <taxon>Heunggongvirae</taxon>
        <taxon>Uroviricota</taxon>
        <taxon>Caudoviricetes</taxon>
        <taxon>Thumleimavirales</taxon>
        <taxon>Hafunaviridae</taxon>
        <taxon>Laminvirus</taxon>
        <taxon>Laminvirus thailandense</taxon>
        <taxon>Laminvirus HRTV25</taxon>
    </lineage>
</organism>
<protein>
    <submittedName>
        <fullName evidence="1">Uncharacterized protein</fullName>
    </submittedName>
</protein>
<accession>A0AAE8XXV1</accession>
<evidence type="ECO:0000313" key="1">
    <source>
        <dbReference type="EMBL" id="UBF22667.1"/>
    </source>
</evidence>
<reference evidence="1" key="1">
    <citation type="submission" date="2021-05" db="EMBL/GenBank/DDBJ databases">
        <title>Diversity, taxonomy and evolution of archaeal viruses of the class Caudoviricetes.</title>
        <authorList>
            <person name="Liu Y."/>
            <person name="Demina T.A."/>
            <person name="Roux S."/>
            <person name="Aiewsakun P."/>
            <person name="Kazlauskas D."/>
            <person name="Simmonds P."/>
            <person name="Prangishvili D."/>
            <person name="Oksanen H.M."/>
            <person name="Krupovic M."/>
        </authorList>
    </citation>
    <scope>NUCLEOTIDE SEQUENCE</scope>
    <source>
        <strain evidence="1">HRTV-25/14</strain>
    </source>
</reference>
<dbReference type="EMBL" id="MZ334521">
    <property type="protein sequence ID" value="UBF22667.1"/>
    <property type="molecule type" value="Genomic_DNA"/>
</dbReference>
<keyword evidence="2" id="KW-1185">Reference proteome</keyword>
<proteinExistence type="predicted"/>
<sequence length="68" mass="7526">MPLEPGTPWKGLDTLRIVDEKHGKIILDGMIISDMDIDPAHNRVTMIVNSDIAHDGTHELTHEKANNG</sequence>
<gene>
    <name evidence="1" type="ORF">HRTV-25_gp86</name>
</gene>
<evidence type="ECO:0000313" key="2">
    <source>
        <dbReference type="Proteomes" id="UP000827232"/>
    </source>
</evidence>
<name>A0AAE8XXV1_9CAUD</name>